<name>A0ABU7VR02_9BACL</name>
<evidence type="ECO:0000256" key="5">
    <source>
        <dbReference type="ARBA" id="ARBA00022840"/>
    </source>
</evidence>
<reference evidence="10 11" key="1">
    <citation type="submission" date="2024-02" db="EMBL/GenBank/DDBJ databases">
        <title>A nitrogen-fixing paenibacillus bacterium.</title>
        <authorList>
            <person name="Zhang W.L."/>
            <person name="Chen S.F."/>
        </authorList>
    </citation>
    <scope>NUCLEOTIDE SEQUENCE [LARGE SCALE GENOMIC DNA]</scope>
    <source>
        <strain evidence="10 11">M1</strain>
    </source>
</reference>
<dbReference type="InterPro" id="IPR015856">
    <property type="entry name" value="ABC_transpr_CbiO/EcfA_su"/>
</dbReference>
<keyword evidence="2" id="KW-0813">Transport</keyword>
<dbReference type="PANTHER" id="PTHR43553">
    <property type="entry name" value="HEAVY METAL TRANSPORTER"/>
    <property type="match status" value="1"/>
</dbReference>
<feature type="domain" description="ABC transporter" evidence="9">
    <location>
        <begin position="21"/>
        <end position="260"/>
    </location>
</feature>
<dbReference type="InterPro" id="IPR050095">
    <property type="entry name" value="ECF_ABC_transporter_ATP-bd"/>
</dbReference>
<dbReference type="Proteomes" id="UP001306950">
    <property type="component" value="Unassembled WGS sequence"/>
</dbReference>
<comment type="similarity">
    <text evidence="1">Belongs to the ABC transporter superfamily.</text>
</comment>
<evidence type="ECO:0000256" key="6">
    <source>
        <dbReference type="ARBA" id="ARBA00022967"/>
    </source>
</evidence>
<evidence type="ECO:0000256" key="7">
    <source>
        <dbReference type="ARBA" id="ARBA00023136"/>
    </source>
</evidence>
<dbReference type="SUPFAM" id="SSF52540">
    <property type="entry name" value="P-loop containing nucleoside triphosphate hydrolases"/>
    <property type="match status" value="2"/>
</dbReference>
<feature type="compositionally biased region" description="Pro residues" evidence="8">
    <location>
        <begin position="278"/>
        <end position="289"/>
    </location>
</feature>
<evidence type="ECO:0000313" key="10">
    <source>
        <dbReference type="EMBL" id="MEF2966175.1"/>
    </source>
</evidence>
<dbReference type="EMBL" id="JAZHPZ010000004">
    <property type="protein sequence ID" value="MEF2966175.1"/>
    <property type="molecule type" value="Genomic_DNA"/>
</dbReference>
<keyword evidence="7" id="KW-0472">Membrane</keyword>
<dbReference type="InterPro" id="IPR003593">
    <property type="entry name" value="AAA+_ATPase"/>
</dbReference>
<dbReference type="SMART" id="SM00382">
    <property type="entry name" value="AAA"/>
    <property type="match status" value="2"/>
</dbReference>
<comment type="caution">
    <text evidence="10">The sequence shown here is derived from an EMBL/GenBank/DDBJ whole genome shotgun (WGS) entry which is preliminary data.</text>
</comment>
<keyword evidence="11" id="KW-1185">Reference proteome</keyword>
<dbReference type="Gene3D" id="3.40.50.300">
    <property type="entry name" value="P-loop containing nucleotide triphosphate hydrolases"/>
    <property type="match status" value="2"/>
</dbReference>
<dbReference type="Pfam" id="PF00005">
    <property type="entry name" value="ABC_tran"/>
    <property type="match status" value="2"/>
</dbReference>
<dbReference type="CDD" id="cd03225">
    <property type="entry name" value="ABC_cobalt_CbiO_domain1"/>
    <property type="match status" value="2"/>
</dbReference>
<protein>
    <submittedName>
        <fullName evidence="10">Energy-coupling factor transporter ATPase</fullName>
    </submittedName>
</protein>
<dbReference type="PANTHER" id="PTHR43553:SF24">
    <property type="entry name" value="ENERGY-COUPLING FACTOR TRANSPORTER ATP-BINDING PROTEIN ECFA1"/>
    <property type="match status" value="1"/>
</dbReference>
<feature type="region of interest" description="Disordered" evidence="8">
    <location>
        <begin position="270"/>
        <end position="323"/>
    </location>
</feature>
<evidence type="ECO:0000259" key="9">
    <source>
        <dbReference type="PROSITE" id="PS50893"/>
    </source>
</evidence>
<dbReference type="InterPro" id="IPR003439">
    <property type="entry name" value="ABC_transporter-like_ATP-bd"/>
</dbReference>
<keyword evidence="6" id="KW-1278">Translocase</keyword>
<dbReference type="PROSITE" id="PS50893">
    <property type="entry name" value="ABC_TRANSPORTER_2"/>
    <property type="match status" value="2"/>
</dbReference>
<evidence type="ECO:0000256" key="2">
    <source>
        <dbReference type="ARBA" id="ARBA00022448"/>
    </source>
</evidence>
<evidence type="ECO:0000256" key="4">
    <source>
        <dbReference type="ARBA" id="ARBA00022741"/>
    </source>
</evidence>
<evidence type="ECO:0000256" key="3">
    <source>
        <dbReference type="ARBA" id="ARBA00022475"/>
    </source>
</evidence>
<evidence type="ECO:0000256" key="1">
    <source>
        <dbReference type="ARBA" id="ARBA00005417"/>
    </source>
</evidence>
<dbReference type="InterPro" id="IPR027417">
    <property type="entry name" value="P-loop_NTPase"/>
</dbReference>
<gene>
    <name evidence="10" type="ORF">V3851_10070</name>
</gene>
<dbReference type="NCBIfam" id="NF010167">
    <property type="entry name" value="PRK13648.1"/>
    <property type="match status" value="2"/>
</dbReference>
<sequence length="527" mass="55621">MRDKRPSSGNIASGNSGVPAIFLQDVIYAYEPDARPAVEGISLVIGAGEWVTIAGPSGSGKSTLAGLLSGYLPRAGGGVREGRLTVHGLDPASAGIAELAKAIGTVFQDPDAQLVRGRVEDEAAFGPENLCLPAETVERRVAAALQDVDLLERRRDSVHELSGGGRQRAAIASVLALAPRVLVLDEAAASLDAGGRRRLAALLRGLHQSGVTLVTVTGRLDELALAAPRLVVLAEGRIAADGPAPELLRERRPLLSGLGLLPALPRSSRSAVLTGAPSPEPAEPTPPPLLDIRGLSFAYGAPKPRRRPRRNRTPEPTGSPVLQDVHMRVRAGEWHMLCGDNGSGKTTISRLVLGLETPPPGTVFWRGRDASELSLYELAADIGYVFQHPEQQFVAATVLDELLFGPRSALRLRPKDKTPEPLLRQAQEWLGLIGLEGREQESPYLLSGGEKRLLSAAAGLAAGRKLILLDEPTAGTDYAGASVLAGLCRKAVAAGTALIMITHEPEYFAGEDTIVWNLSGGVLRAKS</sequence>
<keyword evidence="3" id="KW-1003">Cell membrane</keyword>
<keyword evidence="5" id="KW-0067">ATP-binding</keyword>
<proteinExistence type="inferred from homology"/>
<accession>A0ABU7VR02</accession>
<feature type="domain" description="ABC transporter" evidence="9">
    <location>
        <begin position="290"/>
        <end position="527"/>
    </location>
</feature>
<evidence type="ECO:0000256" key="8">
    <source>
        <dbReference type="SAM" id="MobiDB-lite"/>
    </source>
</evidence>
<dbReference type="RefSeq" id="WP_331846410.1">
    <property type="nucleotide sequence ID" value="NZ_JAZHPZ010000004.1"/>
</dbReference>
<organism evidence="10 11">
    <name type="scientific">Paenibacillus haidiansis</name>
    <dbReference type="NCBI Taxonomy" id="1574488"/>
    <lineage>
        <taxon>Bacteria</taxon>
        <taxon>Bacillati</taxon>
        <taxon>Bacillota</taxon>
        <taxon>Bacilli</taxon>
        <taxon>Bacillales</taxon>
        <taxon>Paenibacillaceae</taxon>
        <taxon>Paenibacillus</taxon>
    </lineage>
</organism>
<evidence type="ECO:0000313" key="11">
    <source>
        <dbReference type="Proteomes" id="UP001306950"/>
    </source>
</evidence>
<keyword evidence="4" id="KW-0547">Nucleotide-binding</keyword>